<proteinExistence type="inferred from homology"/>
<dbReference type="UniPathway" id="UPA00214"/>
<reference evidence="11" key="2">
    <citation type="submission" date="2020-05" db="UniProtKB">
        <authorList>
            <consortium name="EnsemblMetazoa"/>
        </authorList>
    </citation>
    <scope>IDENTIFICATION</scope>
    <source>
        <strain evidence="11">maculatus3</strain>
    </source>
</reference>
<dbReference type="InterPro" id="IPR014718">
    <property type="entry name" value="GH-type_carb-bd"/>
</dbReference>
<comment type="function">
    <text evidence="9">Mutarotase that catalyzes the interconversion of beta-D-galactose and alpha-D-galactose during galactose metabolism. Beta-D-galactose is metabolized in the liver into glucose 1-phosphate, the primary metabolic fuel, by the action of four enzymes that constitute the Leloir pathway: GALM, GALK1 (galactokinase), GALT (galactose-1-phosphate uridylyltransferase) and GALE (UDP-galactose-4'-epimerase). Involved in the maintenance of the equilibrium between the beta- and alpha-anomers of galactose, therefore ensuring a sufficient supply of the alpha-anomer for GALK1. Also active on D-glucose although shows a preference for galactose over glucose.</text>
</comment>
<dbReference type="Pfam" id="PF02800">
    <property type="entry name" value="Gp_dh_C"/>
    <property type="match status" value="1"/>
</dbReference>
<dbReference type="Gene3D" id="3.30.360.10">
    <property type="entry name" value="Dihydrodipicolinate Reductase, domain 2"/>
    <property type="match status" value="1"/>
</dbReference>
<accession>A0A182SQ00</accession>
<dbReference type="GO" id="GO:0004034">
    <property type="term" value="F:aldose 1-epimerase activity"/>
    <property type="evidence" value="ECO:0007669"/>
    <property type="project" value="UniProtKB-EC"/>
</dbReference>
<evidence type="ECO:0000256" key="2">
    <source>
        <dbReference type="ARBA" id="ARBA00001712"/>
    </source>
</evidence>
<dbReference type="Pfam" id="PF01263">
    <property type="entry name" value="Aldose_epim"/>
    <property type="match status" value="1"/>
</dbReference>
<dbReference type="GO" id="GO:0005737">
    <property type="term" value="C:cytoplasm"/>
    <property type="evidence" value="ECO:0007669"/>
    <property type="project" value="TreeGrafter"/>
</dbReference>
<name>A0A182SQ00_9DIPT</name>
<comment type="pathway">
    <text evidence="3">Carbohydrate metabolism; galactose metabolism.</text>
</comment>
<evidence type="ECO:0000259" key="10">
    <source>
        <dbReference type="Pfam" id="PF02800"/>
    </source>
</evidence>
<sequence length="312" mass="34675">ELKGVLGYTEDEVVSTDFNGEKLTSVFDAKAGIALSDTFVKLVSWYDNETEGNYVSEKIFTLPVTEQITPFISQRQLDELPVVVVTHPKVRAAITLQGAHLLAWQPDGDRPVIWLSDNTPFKQGIAIRGGVPICWPWFGTAGTPSHGFARNQPWSLTAHDEDENGVILTFMLQDNAQTRAQWPHAFTLIARFKLGEECEIELESRGDYQATAALHTYFEIGDITRISIAGLGEHYIDKVAHITDAHQTGDLVFVGQTDRVYTQPTTSSLIKDPVLQRTIEVNHHDMSDVIAWNPGAELSSSMVDMSDEGYKT</sequence>
<evidence type="ECO:0000256" key="6">
    <source>
        <dbReference type="ARBA" id="ARBA00021023"/>
    </source>
</evidence>
<keyword evidence="12" id="KW-1185">Reference proteome</keyword>
<dbReference type="Proteomes" id="UP000075901">
    <property type="component" value="Unassembled WGS sequence"/>
</dbReference>
<evidence type="ECO:0000313" key="11">
    <source>
        <dbReference type="EnsemblMetazoa" id="AMAM011112-PA"/>
    </source>
</evidence>
<dbReference type="SUPFAM" id="SSF74650">
    <property type="entry name" value="Galactose mutarotase-like"/>
    <property type="match status" value="1"/>
</dbReference>
<dbReference type="GO" id="GO:0016620">
    <property type="term" value="F:oxidoreductase activity, acting on the aldehyde or oxo group of donors, NAD or NADP as acceptor"/>
    <property type="evidence" value="ECO:0007669"/>
    <property type="project" value="InterPro"/>
</dbReference>
<dbReference type="EnsemblMetazoa" id="AMAM011112-RA">
    <property type="protein sequence ID" value="AMAM011112-PA"/>
    <property type="gene ID" value="AMAM011112"/>
</dbReference>
<dbReference type="SUPFAM" id="SSF55347">
    <property type="entry name" value="Glyceraldehyde-3-phosphate dehydrogenase-like, C-terminal domain"/>
    <property type="match status" value="1"/>
</dbReference>
<dbReference type="InterPro" id="IPR008183">
    <property type="entry name" value="Aldose_1/G6P_1-epimerase"/>
</dbReference>
<dbReference type="InterPro" id="IPR011013">
    <property type="entry name" value="Gal_mutarotase_sf_dom"/>
</dbReference>
<evidence type="ECO:0000256" key="1">
    <source>
        <dbReference type="ARBA" id="ARBA00001096"/>
    </source>
</evidence>
<dbReference type="InterPro" id="IPR025532">
    <property type="entry name" value="G6P_1-epimerase"/>
</dbReference>
<dbReference type="PANTHER" id="PTHR11122:SF13">
    <property type="entry name" value="GLUCOSE-6-PHOSPHATE 1-EPIMERASE"/>
    <property type="match status" value="1"/>
</dbReference>
<keyword evidence="7" id="KW-0413">Isomerase</keyword>
<protein>
    <recommendedName>
        <fullName evidence="6">Galactose mutarotase</fullName>
        <ecNumber evidence="5">5.1.3.15</ecNumber>
    </recommendedName>
    <alternativeName>
        <fullName evidence="8">Aldose 1-epimerase</fullName>
    </alternativeName>
</protein>
<organism evidence="11 12">
    <name type="scientific">Anopheles maculatus</name>
    <dbReference type="NCBI Taxonomy" id="74869"/>
    <lineage>
        <taxon>Eukaryota</taxon>
        <taxon>Metazoa</taxon>
        <taxon>Ecdysozoa</taxon>
        <taxon>Arthropoda</taxon>
        <taxon>Hexapoda</taxon>
        <taxon>Insecta</taxon>
        <taxon>Pterygota</taxon>
        <taxon>Neoptera</taxon>
        <taxon>Endopterygota</taxon>
        <taxon>Diptera</taxon>
        <taxon>Nematocera</taxon>
        <taxon>Culicoidea</taxon>
        <taxon>Culicidae</taxon>
        <taxon>Anophelinae</taxon>
        <taxon>Anopheles</taxon>
        <taxon>Anopheles maculatus group</taxon>
    </lineage>
</organism>
<evidence type="ECO:0000256" key="4">
    <source>
        <dbReference type="ARBA" id="ARBA00005866"/>
    </source>
</evidence>
<dbReference type="InterPro" id="IPR020829">
    <property type="entry name" value="GlycerAld_3-P_DH_cat"/>
</dbReference>
<dbReference type="GO" id="GO:0047938">
    <property type="term" value="F:glucose-6-phosphate 1-epimerase activity"/>
    <property type="evidence" value="ECO:0007669"/>
    <property type="project" value="UniProtKB-UniRule"/>
</dbReference>
<feature type="domain" description="Glyceraldehyde 3-phosphate dehydrogenase catalytic" evidence="10">
    <location>
        <begin position="1"/>
        <end position="46"/>
    </location>
</feature>
<dbReference type="CDD" id="cd09020">
    <property type="entry name" value="D-hex-6-P-epi_like"/>
    <property type="match status" value="1"/>
</dbReference>
<evidence type="ECO:0000256" key="3">
    <source>
        <dbReference type="ARBA" id="ARBA00004947"/>
    </source>
</evidence>
<evidence type="ECO:0000256" key="9">
    <source>
        <dbReference type="ARBA" id="ARBA00045743"/>
    </source>
</evidence>
<dbReference type="GO" id="GO:0006012">
    <property type="term" value="P:galactose metabolic process"/>
    <property type="evidence" value="ECO:0007669"/>
    <property type="project" value="UniProtKB-UniPathway"/>
</dbReference>
<dbReference type="Gene3D" id="2.70.98.10">
    <property type="match status" value="1"/>
</dbReference>
<reference evidence="12" key="1">
    <citation type="submission" date="2013-09" db="EMBL/GenBank/DDBJ databases">
        <title>The Genome Sequence of Anopheles maculatus species B.</title>
        <authorList>
            <consortium name="The Broad Institute Genomics Platform"/>
            <person name="Neafsey D.E."/>
            <person name="Besansky N."/>
            <person name="Howell P."/>
            <person name="Walton C."/>
            <person name="Young S.K."/>
            <person name="Zeng Q."/>
            <person name="Gargeya S."/>
            <person name="Fitzgerald M."/>
            <person name="Haas B."/>
            <person name="Abouelleil A."/>
            <person name="Allen A.W."/>
            <person name="Alvarado L."/>
            <person name="Arachchi H.M."/>
            <person name="Berlin A.M."/>
            <person name="Chapman S.B."/>
            <person name="Gainer-Dewar J."/>
            <person name="Goldberg J."/>
            <person name="Griggs A."/>
            <person name="Gujja S."/>
            <person name="Hansen M."/>
            <person name="Howarth C."/>
            <person name="Imamovic A."/>
            <person name="Ireland A."/>
            <person name="Larimer J."/>
            <person name="McCowan C."/>
            <person name="Murphy C."/>
            <person name="Pearson M."/>
            <person name="Poon T.W."/>
            <person name="Priest M."/>
            <person name="Roberts A."/>
            <person name="Saif S."/>
            <person name="Shea T."/>
            <person name="Sisk P."/>
            <person name="Sykes S."/>
            <person name="Wortman J."/>
            <person name="Nusbaum C."/>
            <person name="Birren B."/>
        </authorList>
    </citation>
    <scope>NUCLEOTIDE SEQUENCE [LARGE SCALE GENOMIC DNA]</scope>
    <source>
        <strain evidence="12">maculatus3</strain>
    </source>
</reference>
<dbReference type="GO" id="GO:0030246">
    <property type="term" value="F:carbohydrate binding"/>
    <property type="evidence" value="ECO:0007669"/>
    <property type="project" value="UniProtKB-UniRule"/>
</dbReference>
<dbReference type="PANTHER" id="PTHR11122">
    <property type="entry name" value="APOSPORY-ASSOCIATED PROTEIN C-RELATED"/>
    <property type="match status" value="1"/>
</dbReference>
<comment type="catalytic activity">
    <reaction evidence="1">
        <text>alpha-D-glucose 6-phosphate = beta-D-glucose 6-phosphate</text>
        <dbReference type="Rhea" id="RHEA:16249"/>
        <dbReference type="ChEBI" id="CHEBI:58225"/>
        <dbReference type="ChEBI" id="CHEBI:58247"/>
        <dbReference type="EC" id="5.1.3.15"/>
    </reaction>
</comment>
<dbReference type="VEuPathDB" id="VectorBase:AMAM011112"/>
<comment type="similarity">
    <text evidence="4">Belongs to the glucose-6-phosphate 1-epimerase family.</text>
</comment>
<comment type="catalytic activity">
    <reaction evidence="2">
        <text>alpha-D-galactose = beta-D-galactose</text>
        <dbReference type="Rhea" id="RHEA:28675"/>
        <dbReference type="ChEBI" id="CHEBI:27667"/>
        <dbReference type="ChEBI" id="CHEBI:28061"/>
        <dbReference type="EC" id="5.1.3.3"/>
    </reaction>
    <physiologicalReaction direction="right-to-left" evidence="2">
        <dbReference type="Rhea" id="RHEA:28677"/>
    </physiologicalReaction>
</comment>
<evidence type="ECO:0000256" key="8">
    <source>
        <dbReference type="ARBA" id="ARBA00032729"/>
    </source>
</evidence>
<evidence type="ECO:0000256" key="7">
    <source>
        <dbReference type="ARBA" id="ARBA00023235"/>
    </source>
</evidence>
<evidence type="ECO:0000313" key="12">
    <source>
        <dbReference type="Proteomes" id="UP000075901"/>
    </source>
</evidence>
<dbReference type="AlphaFoldDB" id="A0A182SQ00"/>
<dbReference type="EC" id="5.1.3.15" evidence="5"/>
<evidence type="ECO:0000256" key="5">
    <source>
        <dbReference type="ARBA" id="ARBA00012083"/>
    </source>
</evidence>